<feature type="region of interest" description="Disordered" evidence="1">
    <location>
        <begin position="788"/>
        <end position="815"/>
    </location>
</feature>
<feature type="compositionally biased region" description="Low complexity" evidence="1">
    <location>
        <begin position="48"/>
        <end position="57"/>
    </location>
</feature>
<feature type="region of interest" description="Disordered" evidence="1">
    <location>
        <begin position="874"/>
        <end position="967"/>
    </location>
</feature>
<gene>
    <name evidence="2" type="ORF">KHLLAP_LOCUS4815</name>
</gene>
<evidence type="ECO:0000313" key="2">
    <source>
        <dbReference type="EMBL" id="CAJ2504347.1"/>
    </source>
</evidence>
<accession>A0AAI8VG93</accession>
<comment type="caution">
    <text evidence="2">The sequence shown here is derived from an EMBL/GenBank/DDBJ whole genome shotgun (WGS) entry which is preliminary data.</text>
</comment>
<dbReference type="AlphaFoldDB" id="A0AAI8VG93"/>
<feature type="compositionally biased region" description="Basic and acidic residues" evidence="1">
    <location>
        <begin position="602"/>
        <end position="619"/>
    </location>
</feature>
<dbReference type="Proteomes" id="UP001295740">
    <property type="component" value="Unassembled WGS sequence"/>
</dbReference>
<sequence>MGNSPSQPSIEASGKGSKFTQKLSKPRAATVSTNDLLSPNAPPDLTRRSSLTRRLSLPYGSTPASSPRLPRLHTETMTSLLEGIEDSEPGDRSSRSLFRSNSSQATPSHRRSNSVGVVADSRDSRRFSRANSVSAASESACAYSQVNLQGSLSVNGSRTSINYDMFSYEAKRLLNLVEEPSHEDNSVMPESYLQESDARRKTHSNPLKSPKSNPVSSLPRSTSDVSLCTPMRRKSLMVPGVATRAPPTYPNPKSRARYSLPSTPARRDSMESMSGGMFSLSTFTEDPASVPRALTPCEADYKQTGAFKLGTLRITNGSPVSSPASEVGNDRTTWKTPQQHQGHDYFKGALVVTNGSAKSKGYVAEGLQASSRVASPNPIVTTFAGTEFGSSASAVASKSEVHPQYLPVIIQSPLSVHEAEPMSPALQATSKHMAVEDDLFEDEQQEFTSAEVLDVRIDLNARSLPPRPRLMPEAKNSKEISRSDSGIVASPASDEYSHKPLSKADSGYSSNVSLRSFSLKPRGPERSYPFTPEAENPTGASFEEYATPQLAKLATIASHNTVPSPTRHAPPPPVSQKELTPKEPTSYSRQSLWLMGAKHSVKKSEAQRLADAENGRLESPEPSPSSPTSSSTSASALSIGNGSRKRPGKLQRLLSGSRVPLAVHATHPAEQVPAVPPIPKDVQAKLHEHAGLLSMPFKKLTVRPEASNETPGNIASVSNVAEVHVTHTQPLQAARDDSGGCPQSEPDASGRKPSWLTGSIGSTFTRAASSVLAKKSIIRKPVFNRMTSEDETVETMPKPRRGRSAHASSRAALHQRVTGDVLDPAVLATANERESSFAPSHVRGRSKTMIVQVQNSGKDPDTSFAAFQRSMALSGRELRSPTSLNVPTGPPHIAGSRTPPPVSMRTRNMGTLRVPSPHRAQSTPPRALRTRDGPSLSRKSSREGIQNYPPAAESVDPRGTALSRKSSREDFYSLAQVQTHSTPQMPSMDFRRSMSFQTQSGEHRVPKWDVQADHGASLSGQPSFDRSRRNSLVAQPDEGSAPIIRPGSAQYISCNPPPLRHRSSYSDYDYVGQESIAKDNGPYPSMPRANGQVYVSDPWNGTLLPQQTEQQPEQQHEQQPDQYGQYRPYVPRAPRAHSRHRSLDQSGIAAPYRVLHSYNSPAYRHAPIWG</sequence>
<feature type="region of interest" description="Disordered" evidence="1">
    <location>
        <begin position="560"/>
        <end position="656"/>
    </location>
</feature>
<feature type="compositionally biased region" description="Polar residues" evidence="1">
    <location>
        <begin position="317"/>
        <end position="327"/>
    </location>
</feature>
<feature type="region of interest" description="Disordered" evidence="1">
    <location>
        <begin position="1"/>
        <end position="125"/>
    </location>
</feature>
<feature type="region of interest" description="Disordered" evidence="1">
    <location>
        <begin position="317"/>
        <end position="340"/>
    </location>
</feature>
<feature type="compositionally biased region" description="Low complexity" evidence="1">
    <location>
        <begin position="626"/>
        <end position="638"/>
    </location>
</feature>
<feature type="region of interest" description="Disordered" evidence="1">
    <location>
        <begin position="463"/>
        <end position="539"/>
    </location>
</feature>
<feature type="compositionally biased region" description="Polar residues" evidence="1">
    <location>
        <begin position="1"/>
        <end position="10"/>
    </location>
</feature>
<feature type="compositionally biased region" description="Polar residues" evidence="1">
    <location>
        <begin position="507"/>
        <end position="516"/>
    </location>
</feature>
<keyword evidence="3" id="KW-1185">Reference proteome</keyword>
<feature type="region of interest" description="Disordered" evidence="1">
    <location>
        <begin position="180"/>
        <end position="226"/>
    </location>
</feature>
<evidence type="ECO:0000313" key="3">
    <source>
        <dbReference type="Proteomes" id="UP001295740"/>
    </source>
</evidence>
<name>A0AAI8VG93_9PEZI</name>
<feature type="compositionally biased region" description="Basic and acidic residues" evidence="1">
    <location>
        <begin position="470"/>
        <end position="482"/>
    </location>
</feature>
<dbReference type="EMBL" id="CAUWAG010000006">
    <property type="protein sequence ID" value="CAJ2504347.1"/>
    <property type="molecule type" value="Genomic_DNA"/>
</dbReference>
<feature type="region of interest" description="Disordered" evidence="1">
    <location>
        <begin position="241"/>
        <end position="272"/>
    </location>
</feature>
<feature type="region of interest" description="Disordered" evidence="1">
    <location>
        <begin position="1013"/>
        <end position="1057"/>
    </location>
</feature>
<reference evidence="2" key="1">
    <citation type="submission" date="2023-10" db="EMBL/GenBank/DDBJ databases">
        <authorList>
            <person name="Hackl T."/>
        </authorList>
    </citation>
    <scope>NUCLEOTIDE SEQUENCE</scope>
</reference>
<feature type="region of interest" description="Disordered" evidence="1">
    <location>
        <begin position="1096"/>
        <end position="1144"/>
    </location>
</feature>
<evidence type="ECO:0000256" key="1">
    <source>
        <dbReference type="SAM" id="MobiDB-lite"/>
    </source>
</evidence>
<organism evidence="2 3">
    <name type="scientific">Anthostomella pinea</name>
    <dbReference type="NCBI Taxonomy" id="933095"/>
    <lineage>
        <taxon>Eukaryota</taxon>
        <taxon>Fungi</taxon>
        <taxon>Dikarya</taxon>
        <taxon>Ascomycota</taxon>
        <taxon>Pezizomycotina</taxon>
        <taxon>Sordariomycetes</taxon>
        <taxon>Xylariomycetidae</taxon>
        <taxon>Xylariales</taxon>
        <taxon>Xylariaceae</taxon>
        <taxon>Anthostomella</taxon>
    </lineage>
</organism>
<feature type="region of interest" description="Disordered" evidence="1">
    <location>
        <begin position="731"/>
        <end position="757"/>
    </location>
</feature>
<feature type="compositionally biased region" description="Polar residues" evidence="1">
    <location>
        <begin position="204"/>
        <end position="226"/>
    </location>
</feature>
<protein>
    <submittedName>
        <fullName evidence="2">Uu.00g117410.m01.CDS01</fullName>
    </submittedName>
</protein>
<proteinExistence type="predicted"/>